<organism evidence="2 3">
    <name type="scientific">Characodon lateralis</name>
    <dbReference type="NCBI Taxonomy" id="208331"/>
    <lineage>
        <taxon>Eukaryota</taxon>
        <taxon>Metazoa</taxon>
        <taxon>Chordata</taxon>
        <taxon>Craniata</taxon>
        <taxon>Vertebrata</taxon>
        <taxon>Euteleostomi</taxon>
        <taxon>Actinopterygii</taxon>
        <taxon>Neopterygii</taxon>
        <taxon>Teleostei</taxon>
        <taxon>Neoteleostei</taxon>
        <taxon>Acanthomorphata</taxon>
        <taxon>Ovalentaria</taxon>
        <taxon>Atherinomorphae</taxon>
        <taxon>Cyprinodontiformes</taxon>
        <taxon>Goodeidae</taxon>
        <taxon>Characodon</taxon>
    </lineage>
</organism>
<evidence type="ECO:0000313" key="2">
    <source>
        <dbReference type="EMBL" id="MED6286985.1"/>
    </source>
</evidence>
<sequence>MALQPDIQLVHGGAALLSRSRSSSDTAAQPPASPAPQSSILWSALRALSQHRAGGRTRTNSWRSSS</sequence>
<accession>A0ABU7EIG0</accession>
<gene>
    <name evidence="2" type="ORF">CHARACLAT_011840</name>
</gene>
<evidence type="ECO:0000256" key="1">
    <source>
        <dbReference type="SAM" id="MobiDB-lite"/>
    </source>
</evidence>
<proteinExistence type="predicted"/>
<feature type="region of interest" description="Disordered" evidence="1">
    <location>
        <begin position="18"/>
        <end position="37"/>
    </location>
</feature>
<evidence type="ECO:0000313" key="3">
    <source>
        <dbReference type="Proteomes" id="UP001352852"/>
    </source>
</evidence>
<name>A0ABU7EIG0_9TELE</name>
<reference evidence="2 3" key="1">
    <citation type="submission" date="2021-06" db="EMBL/GenBank/DDBJ databases">
        <authorList>
            <person name="Palmer J.M."/>
        </authorList>
    </citation>
    <scope>NUCLEOTIDE SEQUENCE [LARGE SCALE GENOMIC DNA]</scope>
    <source>
        <strain evidence="2 3">CL_MEX2019</strain>
        <tissue evidence="2">Muscle</tissue>
    </source>
</reference>
<comment type="caution">
    <text evidence="2">The sequence shown here is derived from an EMBL/GenBank/DDBJ whole genome shotgun (WGS) entry which is preliminary data.</text>
</comment>
<dbReference type="EMBL" id="JAHUTJ010058185">
    <property type="protein sequence ID" value="MED6286985.1"/>
    <property type="molecule type" value="Genomic_DNA"/>
</dbReference>
<dbReference type="Proteomes" id="UP001352852">
    <property type="component" value="Unassembled WGS sequence"/>
</dbReference>
<keyword evidence="3" id="KW-1185">Reference proteome</keyword>
<protein>
    <submittedName>
        <fullName evidence="2">Uncharacterized protein</fullName>
    </submittedName>
</protein>